<keyword evidence="1" id="KW-0418">Kinase</keyword>
<reference evidence="1 2" key="1">
    <citation type="journal article" date="2018" name="Front. Plant Sci.">
        <title>Red Clover (Trifolium pratense) and Zigzag Clover (T. medium) - A Picture of Genomic Similarities and Differences.</title>
        <authorList>
            <person name="Dluhosova J."/>
            <person name="Istvanek J."/>
            <person name="Nedelnik J."/>
            <person name="Repkova J."/>
        </authorList>
    </citation>
    <scope>NUCLEOTIDE SEQUENCE [LARGE SCALE GENOMIC DNA]</scope>
    <source>
        <strain evidence="2">cv. 10/8</strain>
        <tissue evidence="1">Leaf</tissue>
    </source>
</reference>
<keyword evidence="1" id="KW-0808">Transferase</keyword>
<keyword evidence="2" id="KW-1185">Reference proteome</keyword>
<comment type="caution">
    <text evidence="1">The sequence shown here is derived from an EMBL/GenBank/DDBJ whole genome shotgun (WGS) entry which is preliminary data.</text>
</comment>
<dbReference type="EMBL" id="LXQA010601477">
    <property type="protein sequence ID" value="MCI61534.1"/>
    <property type="molecule type" value="Genomic_DNA"/>
</dbReference>
<evidence type="ECO:0000313" key="2">
    <source>
        <dbReference type="Proteomes" id="UP000265520"/>
    </source>
</evidence>
<accession>A0A392TLQ7</accession>
<evidence type="ECO:0000313" key="1">
    <source>
        <dbReference type="EMBL" id="MCI61534.1"/>
    </source>
</evidence>
<dbReference type="AlphaFoldDB" id="A0A392TLQ7"/>
<dbReference type="Proteomes" id="UP000265520">
    <property type="component" value="Unassembled WGS sequence"/>
</dbReference>
<organism evidence="1 2">
    <name type="scientific">Trifolium medium</name>
    <dbReference type="NCBI Taxonomy" id="97028"/>
    <lineage>
        <taxon>Eukaryota</taxon>
        <taxon>Viridiplantae</taxon>
        <taxon>Streptophyta</taxon>
        <taxon>Embryophyta</taxon>
        <taxon>Tracheophyta</taxon>
        <taxon>Spermatophyta</taxon>
        <taxon>Magnoliopsida</taxon>
        <taxon>eudicotyledons</taxon>
        <taxon>Gunneridae</taxon>
        <taxon>Pentapetalae</taxon>
        <taxon>rosids</taxon>
        <taxon>fabids</taxon>
        <taxon>Fabales</taxon>
        <taxon>Fabaceae</taxon>
        <taxon>Papilionoideae</taxon>
        <taxon>50 kb inversion clade</taxon>
        <taxon>NPAAA clade</taxon>
        <taxon>Hologalegina</taxon>
        <taxon>IRL clade</taxon>
        <taxon>Trifolieae</taxon>
        <taxon>Trifolium</taxon>
    </lineage>
</organism>
<proteinExistence type="predicted"/>
<dbReference type="GO" id="GO:0016301">
    <property type="term" value="F:kinase activity"/>
    <property type="evidence" value="ECO:0007669"/>
    <property type="project" value="UniProtKB-KW"/>
</dbReference>
<feature type="non-terminal residue" evidence="1">
    <location>
        <position position="87"/>
    </location>
</feature>
<sequence length="87" mass="9568">DRSSSRTRQSIFSNTNVSESETLDADDFADVFGGPPRSLLTHKFTRSSSFYAEVFKQPAFASPALTKGGRSLPVFRIPAKNDAFYGD</sequence>
<name>A0A392TLQ7_9FABA</name>
<protein>
    <submittedName>
        <fullName evidence="1">Cyclin-G-associated kinase</fullName>
    </submittedName>
</protein>
<feature type="non-terminal residue" evidence="1">
    <location>
        <position position="1"/>
    </location>
</feature>